<evidence type="ECO:0000313" key="1">
    <source>
        <dbReference type="EMBL" id="PPA69525.1"/>
    </source>
</evidence>
<dbReference type="EMBL" id="PREZ01000005">
    <property type="protein sequence ID" value="PPA69525.1"/>
    <property type="molecule type" value="Genomic_DNA"/>
</dbReference>
<dbReference type="AlphaFoldDB" id="A0A2S5G9B1"/>
<comment type="caution">
    <text evidence="1">The sequence shown here is derived from an EMBL/GenBank/DDBJ whole genome shotgun (WGS) entry which is preliminary data.</text>
</comment>
<sequence length="101" mass="11306">MEVHNEIIEISIKAQKAPVNVYSCLLNPRTLIVVRSGILIPIEKEISKIGYPEILVLAKRNLEKGIIDEHKKQLQSLLKADFEKLLPPGILTGTKVCFCLS</sequence>
<name>A0A2S5G9B1_9BACL</name>
<gene>
    <name evidence="1" type="ORF">C4B60_13320</name>
</gene>
<dbReference type="OrthoDB" id="2677857at2"/>
<keyword evidence="2" id="KW-1185">Reference proteome</keyword>
<proteinExistence type="predicted"/>
<reference evidence="1 2" key="1">
    <citation type="submission" date="2018-02" db="EMBL/GenBank/DDBJ databases">
        <title>Jeotgalibacillus proteolyticum sp. nov. a protease producing bacterium isolated from ocean sediments of Laizhou Bay.</title>
        <authorList>
            <person name="Li Y."/>
        </authorList>
    </citation>
    <scope>NUCLEOTIDE SEQUENCE [LARGE SCALE GENOMIC DNA]</scope>
    <source>
        <strain evidence="1 2">22-7</strain>
    </source>
</reference>
<dbReference type="RefSeq" id="WP_104058518.1">
    <property type="nucleotide sequence ID" value="NZ_PREZ01000005.1"/>
</dbReference>
<accession>A0A2S5G9B1</accession>
<evidence type="ECO:0000313" key="2">
    <source>
        <dbReference type="Proteomes" id="UP000239047"/>
    </source>
</evidence>
<protein>
    <submittedName>
        <fullName evidence="1">Uncharacterized protein</fullName>
    </submittedName>
</protein>
<organism evidence="1 2">
    <name type="scientific">Jeotgalibacillus proteolyticus</name>
    <dbReference type="NCBI Taxonomy" id="2082395"/>
    <lineage>
        <taxon>Bacteria</taxon>
        <taxon>Bacillati</taxon>
        <taxon>Bacillota</taxon>
        <taxon>Bacilli</taxon>
        <taxon>Bacillales</taxon>
        <taxon>Caryophanaceae</taxon>
        <taxon>Jeotgalibacillus</taxon>
    </lineage>
</organism>
<dbReference type="Proteomes" id="UP000239047">
    <property type="component" value="Unassembled WGS sequence"/>
</dbReference>